<evidence type="ECO:0000256" key="2">
    <source>
        <dbReference type="SAM" id="SignalP"/>
    </source>
</evidence>
<evidence type="ECO:0000313" key="4">
    <source>
        <dbReference type="Proteomes" id="UP000225740"/>
    </source>
</evidence>
<dbReference type="AlphaFoldDB" id="A0A2G1VZW3"/>
<feature type="chain" id="PRO_5013861287" evidence="2">
    <location>
        <begin position="20"/>
        <end position="1031"/>
    </location>
</feature>
<keyword evidence="4" id="KW-1185">Reference proteome</keyword>
<reference evidence="3 4" key="1">
    <citation type="submission" date="2017-06" db="EMBL/GenBank/DDBJ databases">
        <title>Description of Rhodopirellula bahusiensis sp. nov.</title>
        <authorList>
            <person name="Kizina J."/>
            <person name="Harder J."/>
        </authorList>
    </citation>
    <scope>NUCLEOTIDE SEQUENCE [LARGE SCALE GENOMIC DNA]</scope>
    <source>
        <strain evidence="3 4">SWK21</strain>
    </source>
</reference>
<dbReference type="InterPro" id="IPR052894">
    <property type="entry name" value="AsmA-related"/>
</dbReference>
<name>A0A2G1VZW3_9BACT</name>
<sequence>MCTCIVIGVVTVFSSLAFAAQLSAQQPPAVQPPAVHPPAIQPPAIQPPAIQPPAIQPPAVQPPAVQENAAPADRYWESQWAFREIDVAKLAERLKSIGIDLGIPLEGNVTVQFEVGIPWTSLTDGAAYRFDGTLTSSRLVVDRFEFLDLRTTVRYRDGVATLSSLTGSAVESGEASNDPTKGNFTGSGSLELVPQGDASAKLKVDDISLAPITKLVASLFPSYEPMLPKDGELSGDVQFRAPIHRIDDIASYDLEGTFQADALELGGLPTADLKVGKVVIRDGRLRADKIDLQTTPTSNPSAVRMIGQADLPLTGNGPFSFEVAADDLPIGQVSEWIAASESSEQEGLVQGKLDFRIQGSGELNDRAEQLQWNIAGSLASPSIQVAGVDLGSFEHDVRFTPTNFALTPRRQSSELPSRFKVHRVESEYQLTETAFDLTSLTATLFGGQISGQATVPRRDQEDIVVDLNFRDIRPELRLPVSDSIELKIASTLSGELDWKVPLNRLSDPVAHRGAAKLIASSIMLGEASIGDLNANVSTNQGEFQFDLNGGLFGGTVQGSSTAQLIASDQCNDLPARLQASRLKFDGVSLDALVDLLARRKIGLTGKATGNVSVNFASPSGLGRVMPGTVIPDTTIDLELSQLKYRAQPLSRKLRLAGRIENDVLRIQSLRGDYADGSLSLHGLVYLVDGDRRIHPRFDTRLVASRVDLNLGLWFLGDTANQFLGRASGKATVTGHTESIRVRGNVDGRDLDIYGLPAGNAHSALVATANFQSSKWSVNFPSVRSRVGGGQLEGGLLLSSGRSGGVDLTSHWKTRRMDFVRLTDQLGRSSSLASGEISGEISLRGKSIQSIDDLSGRFDFQLGDTRGAAVPGLLAASRFLGPISLANQSFDVGEAKGIIGQGVVVLDEFWLGSDNALVQADGKVYLRSGRLDLNALIATGDYRDIAANFTQLAQQYALRSLLPASAILSVSELLRDRTLVVAVMGSTQSPIVRLRPVETFREETARFLLREGQRLILTGITAGAVDGIDGGF</sequence>
<feature type="signal peptide" evidence="2">
    <location>
        <begin position="1"/>
        <end position="19"/>
    </location>
</feature>
<gene>
    <name evidence="3" type="ORF">CEE69_27440</name>
</gene>
<dbReference type="GO" id="GO:0090313">
    <property type="term" value="P:regulation of protein targeting to membrane"/>
    <property type="evidence" value="ECO:0007669"/>
    <property type="project" value="TreeGrafter"/>
</dbReference>
<dbReference type="PANTHER" id="PTHR30441:SF4">
    <property type="entry name" value="PROTEIN ASMA"/>
    <property type="match status" value="1"/>
</dbReference>
<proteinExistence type="predicted"/>
<feature type="region of interest" description="Disordered" evidence="1">
    <location>
        <begin position="30"/>
        <end position="68"/>
    </location>
</feature>
<feature type="compositionally biased region" description="Pro residues" evidence="1">
    <location>
        <begin position="30"/>
        <end position="61"/>
    </location>
</feature>
<dbReference type="OrthoDB" id="222522at2"/>
<accession>A0A2G1VZW3</accession>
<evidence type="ECO:0000256" key="1">
    <source>
        <dbReference type="SAM" id="MobiDB-lite"/>
    </source>
</evidence>
<dbReference type="GeneID" id="90611611"/>
<organism evidence="3 4">
    <name type="scientific">Rhodopirellula bahusiensis</name>
    <dbReference type="NCBI Taxonomy" id="2014065"/>
    <lineage>
        <taxon>Bacteria</taxon>
        <taxon>Pseudomonadati</taxon>
        <taxon>Planctomycetota</taxon>
        <taxon>Planctomycetia</taxon>
        <taxon>Pirellulales</taxon>
        <taxon>Pirellulaceae</taxon>
        <taxon>Rhodopirellula</taxon>
    </lineage>
</organism>
<comment type="caution">
    <text evidence="3">The sequence shown here is derived from an EMBL/GenBank/DDBJ whole genome shotgun (WGS) entry which is preliminary data.</text>
</comment>
<dbReference type="RefSeq" id="WP_099263821.1">
    <property type="nucleotide sequence ID" value="NZ_NIZW01000032.1"/>
</dbReference>
<dbReference type="PANTHER" id="PTHR30441">
    <property type="entry name" value="DUF748 DOMAIN-CONTAINING PROTEIN"/>
    <property type="match status" value="1"/>
</dbReference>
<dbReference type="EMBL" id="NIZW01000032">
    <property type="protein sequence ID" value="PHQ32150.1"/>
    <property type="molecule type" value="Genomic_DNA"/>
</dbReference>
<evidence type="ECO:0000313" key="3">
    <source>
        <dbReference type="EMBL" id="PHQ32150.1"/>
    </source>
</evidence>
<dbReference type="GO" id="GO:0005886">
    <property type="term" value="C:plasma membrane"/>
    <property type="evidence" value="ECO:0007669"/>
    <property type="project" value="TreeGrafter"/>
</dbReference>
<protein>
    <submittedName>
        <fullName evidence="3">Uncharacterized protein</fullName>
    </submittedName>
</protein>
<keyword evidence="2" id="KW-0732">Signal</keyword>
<dbReference type="Proteomes" id="UP000225740">
    <property type="component" value="Unassembled WGS sequence"/>
</dbReference>